<accession>A0A0H5RE42</accession>
<sequence length="632" mass="70643">MVVMDSQSAMSDLELAQKKIEKLTERMKMQKEKAVAALDMAAKTSAENARELGKALHRVNQLEEELGRVGAENDRGRKQMEGEVDRLMTAETKLRDEIARVRKECDKVRGEREKIRLDRDELIRERDLAKEQMSAMTTYIQGEHDHMRSTLAISARLLANQPNPYPVTMMMAASPSPDRHIPEPVSSDHHIPEPVSSRDHDMPDVDLGPSHLSATAAAAAHHHRHHQHHVPISHPIAPIRSLASYTAPSIASDTHRGHAGPLHRSELYHLLQQDTPDPGPISQRIFYNLSIGTLSVDIVCDEVINAVRALISSAQSDLDLCDRRIRRLVDLFVHVASSHRILFDQLLLRIANHLNQSSTPLADEFNAALITCFGLICWKTSRIDRARLLIYDLLRLKSHLHLHLIDILHGLIPNLFPALNVSTLSDSITAIVCDSLHSLPDHDQQRQSLLRNEYWATAFAHHTQERFMEIVNRSVELLMTSSSLASPSTVFDCSRGLELIALSRGWQWTSSYMIIPIWSHISSLSDPQSLAALISVVATISRTSSHDTTLTKSGVAFYNAITSRIQAILTADFPVAVQVSAVDAVNRMANGQLSNVRDVYKWFVSAPESVRTSLPPSLREDISFIGRHLSAK</sequence>
<evidence type="ECO:0000313" key="3">
    <source>
        <dbReference type="EMBL" id="CRZ11807.1"/>
    </source>
</evidence>
<dbReference type="AlphaFoldDB" id="A0A0H5RE42"/>
<reference evidence="3" key="1">
    <citation type="submission" date="2015-04" db="EMBL/GenBank/DDBJ databases">
        <title>The genome sequence of the plant pathogenic Rhizarian Plasmodiophora brassicae reveals insights in its biotrophic life cycle and the origin of chitin synthesis.</title>
        <authorList>
            <person name="Schwelm A."/>
            <person name="Fogelqvist J."/>
            <person name="Knaust A."/>
            <person name="Julke S."/>
            <person name="Lilja T."/>
            <person name="Dhandapani V."/>
            <person name="Bonilla-Rosso G."/>
            <person name="Karlsson M."/>
            <person name="Shevchenko A."/>
            <person name="Choi S.R."/>
            <person name="Kim H.G."/>
            <person name="Park J.Y."/>
            <person name="Lim Y.P."/>
            <person name="Ludwig-Muller J."/>
            <person name="Dixelius C."/>
        </authorList>
    </citation>
    <scope>NUCLEOTIDE SEQUENCE</scope>
    <source>
        <tissue evidence="3">Potato root galls</tissue>
    </source>
</reference>
<evidence type="ECO:0000256" key="2">
    <source>
        <dbReference type="SAM" id="MobiDB-lite"/>
    </source>
</evidence>
<name>A0A0H5RE42_9EUKA</name>
<evidence type="ECO:0000256" key="1">
    <source>
        <dbReference type="SAM" id="Coils"/>
    </source>
</evidence>
<feature type="region of interest" description="Disordered" evidence="2">
    <location>
        <begin position="174"/>
        <end position="229"/>
    </location>
</feature>
<proteinExistence type="predicted"/>
<feature type="compositionally biased region" description="Basic and acidic residues" evidence="2">
    <location>
        <begin position="177"/>
        <end position="203"/>
    </location>
</feature>
<feature type="coiled-coil region" evidence="1">
    <location>
        <begin position="6"/>
        <end position="132"/>
    </location>
</feature>
<dbReference type="EMBL" id="HACM01011365">
    <property type="protein sequence ID" value="CRZ11807.1"/>
    <property type="molecule type" value="Transcribed_RNA"/>
</dbReference>
<organism evidence="3">
    <name type="scientific">Spongospora subterranea</name>
    <dbReference type="NCBI Taxonomy" id="70186"/>
    <lineage>
        <taxon>Eukaryota</taxon>
        <taxon>Sar</taxon>
        <taxon>Rhizaria</taxon>
        <taxon>Endomyxa</taxon>
        <taxon>Phytomyxea</taxon>
        <taxon>Plasmodiophorida</taxon>
        <taxon>Plasmodiophoridae</taxon>
        <taxon>Spongospora</taxon>
    </lineage>
</organism>
<keyword evidence="1" id="KW-0175">Coiled coil</keyword>
<feature type="compositionally biased region" description="Basic residues" evidence="2">
    <location>
        <begin position="220"/>
        <end position="229"/>
    </location>
</feature>
<protein>
    <submittedName>
        <fullName evidence="3">Uncharacterized protein</fullName>
    </submittedName>
</protein>